<proteinExistence type="predicted"/>
<dbReference type="Proteomes" id="UP000828941">
    <property type="component" value="Chromosome 7"/>
</dbReference>
<gene>
    <name evidence="1" type="ORF">L6164_018630</name>
</gene>
<organism evidence="1 2">
    <name type="scientific">Bauhinia variegata</name>
    <name type="common">Purple orchid tree</name>
    <name type="synonym">Phanera variegata</name>
    <dbReference type="NCBI Taxonomy" id="167791"/>
    <lineage>
        <taxon>Eukaryota</taxon>
        <taxon>Viridiplantae</taxon>
        <taxon>Streptophyta</taxon>
        <taxon>Embryophyta</taxon>
        <taxon>Tracheophyta</taxon>
        <taxon>Spermatophyta</taxon>
        <taxon>Magnoliopsida</taxon>
        <taxon>eudicotyledons</taxon>
        <taxon>Gunneridae</taxon>
        <taxon>Pentapetalae</taxon>
        <taxon>rosids</taxon>
        <taxon>fabids</taxon>
        <taxon>Fabales</taxon>
        <taxon>Fabaceae</taxon>
        <taxon>Cercidoideae</taxon>
        <taxon>Cercideae</taxon>
        <taxon>Bauhiniinae</taxon>
        <taxon>Bauhinia</taxon>
    </lineage>
</organism>
<dbReference type="EMBL" id="CM039432">
    <property type="protein sequence ID" value="KAI4333875.1"/>
    <property type="molecule type" value="Genomic_DNA"/>
</dbReference>
<evidence type="ECO:0000313" key="1">
    <source>
        <dbReference type="EMBL" id="KAI4333875.1"/>
    </source>
</evidence>
<evidence type="ECO:0000313" key="2">
    <source>
        <dbReference type="Proteomes" id="UP000828941"/>
    </source>
</evidence>
<keyword evidence="2" id="KW-1185">Reference proteome</keyword>
<protein>
    <submittedName>
        <fullName evidence="1">Uncharacterized protein</fullName>
    </submittedName>
</protein>
<accession>A0ACB9NGM8</accession>
<comment type="caution">
    <text evidence="1">The sequence shown here is derived from an EMBL/GenBank/DDBJ whole genome shotgun (WGS) entry which is preliminary data.</text>
</comment>
<reference evidence="1 2" key="1">
    <citation type="journal article" date="2022" name="DNA Res.">
        <title>Chromosomal-level genome assembly of the orchid tree Bauhinia variegata (Leguminosae; Cercidoideae) supports the allotetraploid origin hypothesis of Bauhinia.</title>
        <authorList>
            <person name="Zhong Y."/>
            <person name="Chen Y."/>
            <person name="Zheng D."/>
            <person name="Pang J."/>
            <person name="Liu Y."/>
            <person name="Luo S."/>
            <person name="Meng S."/>
            <person name="Qian L."/>
            <person name="Wei D."/>
            <person name="Dai S."/>
            <person name="Zhou R."/>
        </authorList>
    </citation>
    <scope>NUCLEOTIDE SEQUENCE [LARGE SCALE GENOMIC DNA]</scope>
    <source>
        <strain evidence="1">BV-YZ2020</strain>
    </source>
</reference>
<name>A0ACB9NGM8_BAUVA</name>
<sequence>MDLLLRLILITDTLLCNVLIDMYGKCGSNGSSVKFFEGMADRNIITWTVVITAHGLNGYAHKGLEKIQEMELTGLKPDTVALGAVLAACRHGGFVREGMEIFSQSLSIFIEYLWRSFLEGYKR</sequence>